<evidence type="ECO:0000256" key="6">
    <source>
        <dbReference type="ARBA" id="ARBA00023027"/>
    </source>
</evidence>
<dbReference type="Proteomes" id="UP001459277">
    <property type="component" value="Unassembled WGS sequence"/>
</dbReference>
<dbReference type="PANTHER" id="PTHR43161:SF9">
    <property type="entry name" value="SORBITOL DEHYDROGENASE"/>
    <property type="match status" value="1"/>
</dbReference>
<keyword evidence="6" id="KW-0520">NAD</keyword>
<reference evidence="8 9" key="1">
    <citation type="submission" date="2024-01" db="EMBL/GenBank/DDBJ databases">
        <title>A telomere-to-telomere, gap-free genome of sweet tea (Lithocarpus litseifolius).</title>
        <authorList>
            <person name="Zhou J."/>
        </authorList>
    </citation>
    <scope>NUCLEOTIDE SEQUENCE [LARGE SCALE GENOMIC DNA]</scope>
    <source>
        <strain evidence="8">Zhou-2022a</strain>
        <tissue evidence="8">Leaf</tissue>
    </source>
</reference>
<dbReference type="Gene3D" id="3.90.180.10">
    <property type="entry name" value="Medium-chain alcohol dehydrogenases, catalytic domain"/>
    <property type="match status" value="1"/>
</dbReference>
<dbReference type="EMBL" id="JAZDWU010000008">
    <property type="protein sequence ID" value="KAK9993959.1"/>
    <property type="molecule type" value="Genomic_DNA"/>
</dbReference>
<keyword evidence="4" id="KW-0862">Zinc</keyword>
<protein>
    <recommendedName>
        <fullName evidence="7">Alcohol dehydrogenase-like C-terminal domain-containing protein</fullName>
    </recommendedName>
</protein>
<evidence type="ECO:0000256" key="1">
    <source>
        <dbReference type="ARBA" id="ARBA00001947"/>
    </source>
</evidence>
<evidence type="ECO:0000256" key="2">
    <source>
        <dbReference type="ARBA" id="ARBA00008072"/>
    </source>
</evidence>
<keyword evidence="3" id="KW-0479">Metal-binding</keyword>
<comment type="cofactor">
    <cofactor evidence="1">
        <name>Zn(2+)</name>
        <dbReference type="ChEBI" id="CHEBI:29105"/>
    </cofactor>
</comment>
<keyword evidence="5" id="KW-0560">Oxidoreductase</keyword>
<dbReference type="GO" id="GO:0046872">
    <property type="term" value="F:metal ion binding"/>
    <property type="evidence" value="ECO:0007669"/>
    <property type="project" value="UniProtKB-KW"/>
</dbReference>
<dbReference type="Pfam" id="PF00107">
    <property type="entry name" value="ADH_zinc_N"/>
    <property type="match status" value="1"/>
</dbReference>
<dbReference type="InterPro" id="IPR036291">
    <property type="entry name" value="NAD(P)-bd_dom_sf"/>
</dbReference>
<evidence type="ECO:0000256" key="5">
    <source>
        <dbReference type="ARBA" id="ARBA00023002"/>
    </source>
</evidence>
<dbReference type="PANTHER" id="PTHR43161">
    <property type="entry name" value="SORBITOL DEHYDROGENASE"/>
    <property type="match status" value="1"/>
</dbReference>
<dbReference type="SUPFAM" id="SSF51735">
    <property type="entry name" value="NAD(P)-binding Rossmann-fold domains"/>
    <property type="match status" value="1"/>
</dbReference>
<dbReference type="FunFam" id="3.40.50.720:FF:000068">
    <property type="entry name" value="Sorbitol dehydrogenase"/>
    <property type="match status" value="1"/>
</dbReference>
<comment type="caution">
    <text evidence="8">The sequence shown here is derived from an EMBL/GenBank/DDBJ whole genome shotgun (WGS) entry which is preliminary data.</text>
</comment>
<dbReference type="Gene3D" id="3.40.50.720">
    <property type="entry name" value="NAD(P)-binding Rossmann-like Domain"/>
    <property type="match status" value="1"/>
</dbReference>
<dbReference type="AlphaFoldDB" id="A0AAW2CA04"/>
<sequence length="152" mass="16188">MGAGPIGLVTKLAARAFGAPRIVIVDMDDHRLSVAKELGADEIDVAEEVSQIHKAMDAGVNVSFDCAGFNKTMSTALSATHVGGKVCLVGMGHSEMTVPLTPAAAREVDVVGIFRYKNTWPLCLEFISSGKIDMKPLITHRFGFSQKEAAMP</sequence>
<keyword evidence="9" id="KW-1185">Reference proteome</keyword>
<gene>
    <name evidence="8" type="ORF">SO802_023662</name>
</gene>
<evidence type="ECO:0000256" key="3">
    <source>
        <dbReference type="ARBA" id="ARBA00022723"/>
    </source>
</evidence>
<proteinExistence type="inferred from homology"/>
<evidence type="ECO:0000313" key="9">
    <source>
        <dbReference type="Proteomes" id="UP001459277"/>
    </source>
</evidence>
<evidence type="ECO:0000256" key="4">
    <source>
        <dbReference type="ARBA" id="ARBA00022833"/>
    </source>
</evidence>
<organism evidence="8 9">
    <name type="scientific">Lithocarpus litseifolius</name>
    <dbReference type="NCBI Taxonomy" id="425828"/>
    <lineage>
        <taxon>Eukaryota</taxon>
        <taxon>Viridiplantae</taxon>
        <taxon>Streptophyta</taxon>
        <taxon>Embryophyta</taxon>
        <taxon>Tracheophyta</taxon>
        <taxon>Spermatophyta</taxon>
        <taxon>Magnoliopsida</taxon>
        <taxon>eudicotyledons</taxon>
        <taxon>Gunneridae</taxon>
        <taxon>Pentapetalae</taxon>
        <taxon>rosids</taxon>
        <taxon>fabids</taxon>
        <taxon>Fagales</taxon>
        <taxon>Fagaceae</taxon>
        <taxon>Lithocarpus</taxon>
    </lineage>
</organism>
<evidence type="ECO:0000313" key="8">
    <source>
        <dbReference type="EMBL" id="KAK9993959.1"/>
    </source>
</evidence>
<evidence type="ECO:0000259" key="7">
    <source>
        <dbReference type="Pfam" id="PF00107"/>
    </source>
</evidence>
<comment type="similarity">
    <text evidence="2">Belongs to the zinc-containing alcohol dehydrogenase family.</text>
</comment>
<feature type="domain" description="Alcohol dehydrogenase-like C-terminal" evidence="7">
    <location>
        <begin position="5"/>
        <end position="128"/>
    </location>
</feature>
<name>A0AAW2CA04_9ROSI</name>
<dbReference type="GO" id="GO:0016491">
    <property type="term" value="F:oxidoreductase activity"/>
    <property type="evidence" value="ECO:0007669"/>
    <property type="project" value="UniProtKB-KW"/>
</dbReference>
<accession>A0AAW2CA04</accession>
<dbReference type="InterPro" id="IPR013149">
    <property type="entry name" value="ADH-like_C"/>
</dbReference>